<feature type="compositionally biased region" description="Pro residues" evidence="1">
    <location>
        <begin position="181"/>
        <end position="191"/>
    </location>
</feature>
<evidence type="ECO:0000256" key="2">
    <source>
        <dbReference type="SAM" id="Phobius"/>
    </source>
</evidence>
<evidence type="ECO:0008006" key="5">
    <source>
        <dbReference type="Google" id="ProtNLM"/>
    </source>
</evidence>
<feature type="transmembrane region" description="Helical" evidence="2">
    <location>
        <begin position="90"/>
        <end position="111"/>
    </location>
</feature>
<proteinExistence type="predicted"/>
<dbReference type="AlphaFoldDB" id="A0A166PG45"/>
<evidence type="ECO:0000313" key="3">
    <source>
        <dbReference type="EMBL" id="KZP26051.1"/>
    </source>
</evidence>
<keyword evidence="4" id="KW-1185">Reference proteome</keyword>
<feature type="compositionally biased region" description="Pro residues" evidence="1">
    <location>
        <begin position="139"/>
        <end position="157"/>
    </location>
</feature>
<keyword evidence="2" id="KW-0812">Transmembrane</keyword>
<gene>
    <name evidence="3" type="ORF">FIBSPDRAFT_949838</name>
</gene>
<protein>
    <recommendedName>
        <fullName evidence="5">Transmembrane protein</fullName>
    </recommendedName>
</protein>
<feature type="region of interest" description="Disordered" evidence="1">
    <location>
        <begin position="139"/>
        <end position="191"/>
    </location>
</feature>
<dbReference type="Proteomes" id="UP000076532">
    <property type="component" value="Unassembled WGS sequence"/>
</dbReference>
<keyword evidence="2" id="KW-0472">Membrane</keyword>
<accession>A0A166PG45</accession>
<dbReference type="OrthoDB" id="10631080at2759"/>
<reference evidence="3 4" key="1">
    <citation type="journal article" date="2016" name="Mol. Biol. Evol.">
        <title>Comparative Genomics of Early-Diverging Mushroom-Forming Fungi Provides Insights into the Origins of Lignocellulose Decay Capabilities.</title>
        <authorList>
            <person name="Nagy L.G."/>
            <person name="Riley R."/>
            <person name="Tritt A."/>
            <person name="Adam C."/>
            <person name="Daum C."/>
            <person name="Floudas D."/>
            <person name="Sun H."/>
            <person name="Yadav J.S."/>
            <person name="Pangilinan J."/>
            <person name="Larsson K.H."/>
            <person name="Matsuura K."/>
            <person name="Barry K."/>
            <person name="Labutti K."/>
            <person name="Kuo R."/>
            <person name="Ohm R.A."/>
            <person name="Bhattacharya S.S."/>
            <person name="Shirouzu T."/>
            <person name="Yoshinaga Y."/>
            <person name="Martin F.M."/>
            <person name="Grigoriev I.V."/>
            <person name="Hibbett D.S."/>
        </authorList>
    </citation>
    <scope>NUCLEOTIDE SEQUENCE [LARGE SCALE GENOMIC DNA]</scope>
    <source>
        <strain evidence="3 4">CBS 109695</strain>
    </source>
</reference>
<dbReference type="EMBL" id="KV417517">
    <property type="protein sequence ID" value="KZP26051.1"/>
    <property type="molecule type" value="Genomic_DNA"/>
</dbReference>
<organism evidence="3 4">
    <name type="scientific">Athelia psychrophila</name>
    <dbReference type="NCBI Taxonomy" id="1759441"/>
    <lineage>
        <taxon>Eukaryota</taxon>
        <taxon>Fungi</taxon>
        <taxon>Dikarya</taxon>
        <taxon>Basidiomycota</taxon>
        <taxon>Agaricomycotina</taxon>
        <taxon>Agaricomycetes</taxon>
        <taxon>Agaricomycetidae</taxon>
        <taxon>Atheliales</taxon>
        <taxon>Atheliaceae</taxon>
        <taxon>Athelia</taxon>
    </lineage>
</organism>
<sequence length="191" mass="20300">MTGDDDESRVKSAPRVPTRGAMTAPPITVVSLAPTPTYLAFVPLQLRSRNAAGLFVALALITGVRADCNDDGFDSRGNSCGFSFTPGTTLGIAIAIFIFVALLGAYATIVVRRRRMRQAPLASPRQYLQYAPAYGQSYPGPPMPMFHPPPPGPPGPPRGDVKRSEGPSSPPYQPQDGHAPPAYPPPTYAQV</sequence>
<evidence type="ECO:0000256" key="1">
    <source>
        <dbReference type="SAM" id="MobiDB-lite"/>
    </source>
</evidence>
<evidence type="ECO:0000313" key="4">
    <source>
        <dbReference type="Proteomes" id="UP000076532"/>
    </source>
</evidence>
<name>A0A166PG45_9AGAM</name>
<keyword evidence="2" id="KW-1133">Transmembrane helix</keyword>